<accession>A0A0B4GU17</accession>
<dbReference type="EMBL" id="AZNH01000238">
    <property type="protein sequence ID" value="KID81001.1"/>
    <property type="molecule type" value="Genomic_DNA"/>
</dbReference>
<organism evidence="2 3">
    <name type="scientific">Metarhizium guizhouense (strain ARSEF 977)</name>
    <dbReference type="NCBI Taxonomy" id="1276136"/>
    <lineage>
        <taxon>Eukaryota</taxon>
        <taxon>Fungi</taxon>
        <taxon>Dikarya</taxon>
        <taxon>Ascomycota</taxon>
        <taxon>Pezizomycotina</taxon>
        <taxon>Sordariomycetes</taxon>
        <taxon>Hypocreomycetidae</taxon>
        <taxon>Hypocreales</taxon>
        <taxon>Clavicipitaceae</taxon>
        <taxon>Metarhizium</taxon>
    </lineage>
</organism>
<dbReference type="AlphaFoldDB" id="A0A0B4GU17"/>
<sequence>MYGNLGERDVRLMVLCPGAASDPLVCYMKTVVLNKSLDFEALSYEWKESRGFANITCGQTKVPITQNLAAALRAFRVPGKRGFELDLLMKDMEIITADVRDDDEFRSFIELPPPLFARDPEEGQQHRQVSPPSYYSTCQGQAIPSR</sequence>
<feature type="compositionally biased region" description="Polar residues" evidence="1">
    <location>
        <begin position="126"/>
        <end position="146"/>
    </location>
</feature>
<evidence type="ECO:0000313" key="2">
    <source>
        <dbReference type="EMBL" id="KID81001.1"/>
    </source>
</evidence>
<dbReference type="Proteomes" id="UP000031192">
    <property type="component" value="Unassembled WGS sequence"/>
</dbReference>
<reference evidence="2 3" key="1">
    <citation type="journal article" date="2014" name="Proc. Natl. Acad. Sci. U.S.A.">
        <title>Trajectory and genomic determinants of fungal-pathogen speciation and host adaptation.</title>
        <authorList>
            <person name="Hu X."/>
            <person name="Xiao G."/>
            <person name="Zheng P."/>
            <person name="Shang Y."/>
            <person name="Su Y."/>
            <person name="Zhang X."/>
            <person name="Liu X."/>
            <person name="Zhan S."/>
            <person name="St Leger R.J."/>
            <person name="Wang C."/>
        </authorList>
    </citation>
    <scope>NUCLEOTIDE SEQUENCE [LARGE SCALE GENOMIC DNA]</scope>
    <source>
        <strain evidence="2 3">ARSEF 977</strain>
    </source>
</reference>
<evidence type="ECO:0000256" key="1">
    <source>
        <dbReference type="SAM" id="MobiDB-lite"/>
    </source>
</evidence>
<gene>
    <name evidence="2" type="ORF">MGU_11601</name>
</gene>
<proteinExistence type="predicted"/>
<comment type="caution">
    <text evidence="2">The sequence shown here is derived from an EMBL/GenBank/DDBJ whole genome shotgun (WGS) entry which is preliminary data.</text>
</comment>
<evidence type="ECO:0000313" key="3">
    <source>
        <dbReference type="Proteomes" id="UP000031192"/>
    </source>
</evidence>
<protein>
    <submittedName>
        <fullName evidence="2">Heterokaryon incompatibility</fullName>
    </submittedName>
</protein>
<dbReference type="HOGENOM" id="CLU_1777923_0_0_1"/>
<feature type="region of interest" description="Disordered" evidence="1">
    <location>
        <begin position="115"/>
        <end position="146"/>
    </location>
</feature>
<keyword evidence="3" id="KW-1185">Reference proteome</keyword>
<name>A0A0B4GU17_METGA</name>